<gene>
    <name evidence="1" type="ORF">ABIA69_002392</name>
</gene>
<evidence type="ECO:0008006" key="3">
    <source>
        <dbReference type="Google" id="ProtNLM"/>
    </source>
</evidence>
<organism evidence="1 2">
    <name type="scientific">Lysinibacillus parviboronicapiens</name>
    <dbReference type="NCBI Taxonomy" id="436516"/>
    <lineage>
        <taxon>Bacteria</taxon>
        <taxon>Bacillati</taxon>
        <taxon>Bacillota</taxon>
        <taxon>Bacilli</taxon>
        <taxon>Bacillales</taxon>
        <taxon>Bacillaceae</taxon>
        <taxon>Lysinibacillus</taxon>
    </lineage>
</organism>
<dbReference type="Proteomes" id="UP001549363">
    <property type="component" value="Unassembled WGS sequence"/>
</dbReference>
<sequence length="31" mass="3645">MVLTLLFSIIIKDTLAYSKFFLVDRFNYGTD</sequence>
<evidence type="ECO:0000313" key="2">
    <source>
        <dbReference type="Proteomes" id="UP001549363"/>
    </source>
</evidence>
<evidence type="ECO:0000313" key="1">
    <source>
        <dbReference type="EMBL" id="MET4561247.1"/>
    </source>
</evidence>
<keyword evidence="2" id="KW-1185">Reference proteome</keyword>
<name>A0ABV2PJY3_9BACI</name>
<dbReference type="EMBL" id="JBEPSB010000009">
    <property type="protein sequence ID" value="MET4561247.1"/>
    <property type="molecule type" value="Genomic_DNA"/>
</dbReference>
<reference evidence="1 2" key="1">
    <citation type="submission" date="2024-06" db="EMBL/GenBank/DDBJ databases">
        <title>Sorghum-associated microbial communities from plants grown in Nebraska, USA.</title>
        <authorList>
            <person name="Schachtman D."/>
        </authorList>
    </citation>
    <scope>NUCLEOTIDE SEQUENCE [LARGE SCALE GENOMIC DNA]</scope>
    <source>
        <strain evidence="1 2">736</strain>
    </source>
</reference>
<protein>
    <recommendedName>
        <fullName evidence="3">Signal peptidase II</fullName>
    </recommendedName>
</protein>
<proteinExistence type="predicted"/>
<accession>A0ABV2PJY3</accession>
<comment type="caution">
    <text evidence="1">The sequence shown here is derived from an EMBL/GenBank/DDBJ whole genome shotgun (WGS) entry which is preliminary data.</text>
</comment>